<evidence type="ECO:0000256" key="1">
    <source>
        <dbReference type="ARBA" id="ARBA00006315"/>
    </source>
</evidence>
<protein>
    <recommendedName>
        <fullName evidence="4">Protein MEMO1</fullName>
    </recommendedName>
</protein>
<organism evidence="2">
    <name type="scientific">Darwinula stevensoni</name>
    <dbReference type="NCBI Taxonomy" id="69355"/>
    <lineage>
        <taxon>Eukaryota</taxon>
        <taxon>Metazoa</taxon>
        <taxon>Ecdysozoa</taxon>
        <taxon>Arthropoda</taxon>
        <taxon>Crustacea</taxon>
        <taxon>Oligostraca</taxon>
        <taxon>Ostracoda</taxon>
        <taxon>Podocopa</taxon>
        <taxon>Podocopida</taxon>
        <taxon>Darwinulocopina</taxon>
        <taxon>Darwinuloidea</taxon>
        <taxon>Darwinulidae</taxon>
        <taxon>Darwinula</taxon>
    </lineage>
</organism>
<dbReference type="PANTHER" id="PTHR11060">
    <property type="entry name" value="PROTEIN MEMO1"/>
    <property type="match status" value="1"/>
</dbReference>
<dbReference type="Pfam" id="PF01875">
    <property type="entry name" value="Memo"/>
    <property type="match status" value="1"/>
</dbReference>
<comment type="similarity">
    <text evidence="1">Belongs to the MEMO1 family.</text>
</comment>
<dbReference type="OrthoDB" id="417112at2759"/>
<dbReference type="CDD" id="cd07361">
    <property type="entry name" value="MEMO_like"/>
    <property type="match status" value="1"/>
</dbReference>
<evidence type="ECO:0000313" key="2">
    <source>
        <dbReference type="EMBL" id="CAD7244439.1"/>
    </source>
</evidence>
<dbReference type="HAMAP" id="MF_00055">
    <property type="entry name" value="MEMO1"/>
    <property type="match status" value="1"/>
</dbReference>
<reference evidence="2" key="1">
    <citation type="submission" date="2020-11" db="EMBL/GenBank/DDBJ databases">
        <authorList>
            <person name="Tran Van P."/>
        </authorList>
    </citation>
    <scope>NUCLEOTIDE SEQUENCE</scope>
</reference>
<sequence length="295" mass="33391">MSVRRATHAGSWYSDSRSELNQQLSRWLSEVNVDHGPARAIISPHAGYQYCGSCAAFAYRQVDPGRVRRVFILGPSHHVRLPGCALSTYEKYATPFYDLVIDQHVYQELKRSGKFEQMSASTDEDEHSIEMQLPMIAKMMERYATQFTVVPILVGSLVPEKEAMYGSVLAPYLDDPSNLFVISSDFCHWGQRFRYTYFDRSCGEIHRSISKLDRTGMDLIEQLSPKGFTEYLKKYGNTICGRHPIGVLLNAVESLRKTGNGHNMSLKFLKYSQSSQCYSMSDSSVSYAAASFVVH</sequence>
<dbReference type="InterPro" id="IPR002737">
    <property type="entry name" value="MEMO1_fam"/>
</dbReference>
<dbReference type="PANTHER" id="PTHR11060:SF0">
    <property type="entry name" value="PROTEIN MEMO1"/>
    <property type="match status" value="1"/>
</dbReference>
<dbReference type="AlphaFoldDB" id="A0A7R9A1Q7"/>
<keyword evidence="3" id="KW-1185">Reference proteome</keyword>
<name>A0A7R9A1Q7_9CRUS</name>
<gene>
    <name evidence="2" type="ORF">DSTB1V02_LOCUS4335</name>
</gene>
<accession>A0A7R9A1Q7</accession>
<evidence type="ECO:0000313" key="3">
    <source>
        <dbReference type="Proteomes" id="UP000677054"/>
    </source>
</evidence>
<dbReference type="NCBIfam" id="TIGR04336">
    <property type="entry name" value="AmmeMemoSam_B"/>
    <property type="match status" value="1"/>
</dbReference>
<proteinExistence type="inferred from homology"/>
<dbReference type="Gene3D" id="3.40.830.10">
    <property type="entry name" value="LigB-like"/>
    <property type="match status" value="1"/>
</dbReference>
<evidence type="ECO:0008006" key="4">
    <source>
        <dbReference type="Google" id="ProtNLM"/>
    </source>
</evidence>
<dbReference type="EMBL" id="LR900155">
    <property type="protein sequence ID" value="CAD7244439.1"/>
    <property type="molecule type" value="Genomic_DNA"/>
</dbReference>
<dbReference type="EMBL" id="CAJPEV010000638">
    <property type="protein sequence ID" value="CAG0887134.1"/>
    <property type="molecule type" value="Genomic_DNA"/>
</dbReference>
<dbReference type="Proteomes" id="UP000677054">
    <property type="component" value="Unassembled WGS sequence"/>
</dbReference>